<dbReference type="Gene3D" id="3.40.50.12780">
    <property type="entry name" value="N-terminal domain of ligase-like"/>
    <property type="match status" value="1"/>
</dbReference>
<comment type="caution">
    <text evidence="5">The sequence shown here is derived from an EMBL/GenBank/DDBJ whole genome shotgun (WGS) entry which is preliminary data.</text>
</comment>
<feature type="domain" description="Acetyl-coenzyme A synthetase N-terminal" evidence="4">
    <location>
        <begin position="32"/>
        <end position="87"/>
    </location>
</feature>
<evidence type="ECO:0000313" key="5">
    <source>
        <dbReference type="EMBL" id="ONU93528.1"/>
    </source>
</evidence>
<evidence type="ECO:0000313" key="6">
    <source>
        <dbReference type="Proteomes" id="UP000188543"/>
    </source>
</evidence>
<dbReference type="Proteomes" id="UP000188543">
    <property type="component" value="Unassembled WGS sequence"/>
</dbReference>
<evidence type="ECO:0000256" key="1">
    <source>
        <dbReference type="ARBA" id="ARBA00006432"/>
    </source>
</evidence>
<dbReference type="InterPro" id="IPR042099">
    <property type="entry name" value="ANL_N_sf"/>
</dbReference>
<dbReference type="GO" id="GO:0006085">
    <property type="term" value="P:acetyl-CoA biosynthetic process"/>
    <property type="evidence" value="ECO:0007669"/>
    <property type="project" value="TreeGrafter"/>
</dbReference>
<dbReference type="PANTHER" id="PTHR24095:SF14">
    <property type="entry name" value="ACETYL-COENZYME A SYNTHETASE 1"/>
    <property type="match status" value="1"/>
</dbReference>
<dbReference type="GO" id="GO:0005829">
    <property type="term" value="C:cytosol"/>
    <property type="evidence" value="ECO:0007669"/>
    <property type="project" value="TreeGrafter"/>
</dbReference>
<evidence type="ECO:0000259" key="4">
    <source>
        <dbReference type="Pfam" id="PF16177"/>
    </source>
</evidence>
<feature type="domain" description="AMP-dependent synthetase/ligase" evidence="3">
    <location>
        <begin position="94"/>
        <end position="316"/>
    </location>
</feature>
<keyword evidence="2" id="KW-0007">Acetylation</keyword>
<sequence length="317" mass="34910">MSKIESVLHETRQFAPPAALEKTAAISGMPAYRALVAEAEQDYEGFWARLAREGLTWHKPFTKVLDERNAPFYTWFDDGELNASYNCLDRHVEAGHGERVAVIFEADDGTVTRVTYADLLARVSRFANALKKRGIGKGDRVVIYIPMSIEGIVAMQACARIGATHSVVFGGFSAKSLNERLVDVGAVALITADEQARGGKTLPLKSIADEAIALGGCEAVKSVIVYRRTGGKIDWHAGRDLWMHELVDGESDRCEPTWVGAEHPLFILYTSGSTGKPKGVQHSTGGYLLWAAQTMKWTFDWKPDDVFWCTADIGWVT</sequence>
<dbReference type="AlphaFoldDB" id="A0A1V2WDK2"/>
<feature type="non-terminal residue" evidence="5">
    <location>
        <position position="317"/>
    </location>
</feature>
<name>A0A1V2WDK2_9BURK</name>
<comment type="similarity">
    <text evidence="1">Belongs to the ATP-dependent AMP-binding enzyme family.</text>
</comment>
<dbReference type="PANTHER" id="PTHR24095">
    <property type="entry name" value="ACETYL-COENZYME A SYNTHETASE"/>
    <property type="match status" value="1"/>
</dbReference>
<dbReference type="Pfam" id="PF16177">
    <property type="entry name" value="ACAS_N"/>
    <property type="match status" value="1"/>
</dbReference>
<gene>
    <name evidence="5" type="ORF">A8E72_00545</name>
</gene>
<reference evidence="5 6" key="1">
    <citation type="submission" date="2016-08" db="EMBL/GenBank/DDBJ databases">
        <authorList>
            <person name="Seilhamer J.J."/>
        </authorList>
    </citation>
    <scope>NUCLEOTIDE SEQUENCE [LARGE SCALE GENOMIC DNA]</scope>
    <source>
        <strain evidence="5 6">VC14762</strain>
    </source>
</reference>
<evidence type="ECO:0000256" key="2">
    <source>
        <dbReference type="ARBA" id="ARBA00022990"/>
    </source>
</evidence>
<proteinExistence type="inferred from homology"/>
<evidence type="ECO:0000259" key="3">
    <source>
        <dbReference type="Pfam" id="PF00501"/>
    </source>
</evidence>
<protein>
    <submittedName>
        <fullName evidence="5">Acetyl-coenzyme A synthetase</fullName>
    </submittedName>
</protein>
<dbReference type="RefSeq" id="WP_143276409.1">
    <property type="nucleotide sequence ID" value="NZ_MUQM01000025.1"/>
</dbReference>
<dbReference type="PROSITE" id="PS00455">
    <property type="entry name" value="AMP_BINDING"/>
    <property type="match status" value="1"/>
</dbReference>
<organism evidence="5 6">
    <name type="scientific">Burkholderia cenocepacia</name>
    <dbReference type="NCBI Taxonomy" id="95486"/>
    <lineage>
        <taxon>Bacteria</taxon>
        <taxon>Pseudomonadati</taxon>
        <taxon>Pseudomonadota</taxon>
        <taxon>Betaproteobacteria</taxon>
        <taxon>Burkholderiales</taxon>
        <taxon>Burkholderiaceae</taxon>
        <taxon>Burkholderia</taxon>
        <taxon>Burkholderia cepacia complex</taxon>
    </lineage>
</organism>
<accession>A0A1V2WDK2</accession>
<dbReference type="EMBL" id="MUTJ01000005">
    <property type="protein sequence ID" value="ONU93528.1"/>
    <property type="molecule type" value="Genomic_DNA"/>
</dbReference>
<dbReference type="InterPro" id="IPR020845">
    <property type="entry name" value="AMP-binding_CS"/>
</dbReference>
<dbReference type="Pfam" id="PF00501">
    <property type="entry name" value="AMP-binding"/>
    <property type="match status" value="1"/>
</dbReference>
<dbReference type="InterPro" id="IPR000873">
    <property type="entry name" value="AMP-dep_synth/lig_dom"/>
</dbReference>
<dbReference type="GO" id="GO:0003987">
    <property type="term" value="F:acetate-CoA ligase activity"/>
    <property type="evidence" value="ECO:0007669"/>
    <property type="project" value="TreeGrafter"/>
</dbReference>
<dbReference type="SUPFAM" id="SSF56801">
    <property type="entry name" value="Acetyl-CoA synthetase-like"/>
    <property type="match status" value="1"/>
</dbReference>
<dbReference type="InterPro" id="IPR032387">
    <property type="entry name" value="ACAS_N"/>
</dbReference>